<evidence type="ECO:0008006" key="2">
    <source>
        <dbReference type="Google" id="ProtNLM"/>
    </source>
</evidence>
<dbReference type="Pfam" id="PF01209">
    <property type="entry name" value="Ubie_methyltran"/>
    <property type="match status" value="1"/>
</dbReference>
<dbReference type="Gene3D" id="3.40.50.150">
    <property type="entry name" value="Vaccinia Virus protein VP39"/>
    <property type="match status" value="1"/>
</dbReference>
<name>A0A3B0ZJY7_9ZZZZ</name>
<evidence type="ECO:0000313" key="1">
    <source>
        <dbReference type="EMBL" id="VAW93768.1"/>
    </source>
</evidence>
<dbReference type="GO" id="GO:0008168">
    <property type="term" value="F:methyltransferase activity"/>
    <property type="evidence" value="ECO:0007669"/>
    <property type="project" value="InterPro"/>
</dbReference>
<reference evidence="1" key="1">
    <citation type="submission" date="2018-06" db="EMBL/GenBank/DDBJ databases">
        <authorList>
            <person name="Zhirakovskaya E."/>
        </authorList>
    </citation>
    <scope>NUCLEOTIDE SEQUENCE</scope>
</reference>
<dbReference type="EMBL" id="UOFT01000034">
    <property type="protein sequence ID" value="VAW93768.1"/>
    <property type="molecule type" value="Genomic_DNA"/>
</dbReference>
<dbReference type="InterPro" id="IPR004033">
    <property type="entry name" value="UbiE/COQ5_MeTrFase"/>
</dbReference>
<sequence>MTSQTSSSPFSEKQKQAVTSNFNLVASGYDNPAQRYFPMCADRMAEYLKPKPGNRVLDIATGTGMVATAMAQAILPDGRVQGIDLSTGMLDKAFENLTKLGLNNIDLHEMDAEKLDFKSNYFDCISCGFGIFFLSDMHASLKEWLRVLKPNGRLMFTTFESSSFGKLITIFIEQLAEFNVLVDTSKERLSNMQACETYLEQAGYSDIQIHSEQLGYHLKKEDDWWEIIMNSALRSFVTQLNAIQFAQFRAQHLNEIKKLATDKGIWLDVNVIFSTGKKPAK</sequence>
<dbReference type="PROSITE" id="PS51608">
    <property type="entry name" value="SAM_MT_UBIE"/>
    <property type="match status" value="1"/>
</dbReference>
<gene>
    <name evidence="1" type="ORF">MNBD_GAMMA23-717</name>
</gene>
<organism evidence="1">
    <name type="scientific">hydrothermal vent metagenome</name>
    <dbReference type="NCBI Taxonomy" id="652676"/>
    <lineage>
        <taxon>unclassified sequences</taxon>
        <taxon>metagenomes</taxon>
        <taxon>ecological metagenomes</taxon>
    </lineage>
</organism>
<protein>
    <recommendedName>
        <fullName evidence="2">Methyltransferase domain-containing protein</fullName>
    </recommendedName>
</protein>
<dbReference type="PANTHER" id="PTHR43591">
    <property type="entry name" value="METHYLTRANSFERASE"/>
    <property type="match status" value="1"/>
</dbReference>
<dbReference type="PANTHER" id="PTHR43591:SF110">
    <property type="entry name" value="RHODANESE DOMAIN-CONTAINING PROTEIN"/>
    <property type="match status" value="1"/>
</dbReference>
<dbReference type="AlphaFoldDB" id="A0A3B0ZJY7"/>
<dbReference type="SUPFAM" id="SSF53335">
    <property type="entry name" value="S-adenosyl-L-methionine-dependent methyltransferases"/>
    <property type="match status" value="1"/>
</dbReference>
<accession>A0A3B0ZJY7</accession>
<dbReference type="InterPro" id="IPR029063">
    <property type="entry name" value="SAM-dependent_MTases_sf"/>
</dbReference>
<dbReference type="CDD" id="cd02440">
    <property type="entry name" value="AdoMet_MTases"/>
    <property type="match status" value="1"/>
</dbReference>
<proteinExistence type="predicted"/>